<proteinExistence type="predicted"/>
<dbReference type="EMBL" id="JAIXMP010000049">
    <property type="protein sequence ID" value="KAI9245837.1"/>
    <property type="molecule type" value="Genomic_DNA"/>
</dbReference>
<organism evidence="3 4">
    <name type="scientific">Phascolomyces articulosus</name>
    <dbReference type="NCBI Taxonomy" id="60185"/>
    <lineage>
        <taxon>Eukaryota</taxon>
        <taxon>Fungi</taxon>
        <taxon>Fungi incertae sedis</taxon>
        <taxon>Mucoromycota</taxon>
        <taxon>Mucoromycotina</taxon>
        <taxon>Mucoromycetes</taxon>
        <taxon>Mucorales</taxon>
        <taxon>Lichtheimiaceae</taxon>
        <taxon>Phascolomyces</taxon>
    </lineage>
</organism>
<feature type="compositionally biased region" description="Polar residues" evidence="1">
    <location>
        <begin position="98"/>
        <end position="107"/>
    </location>
</feature>
<accession>A0AAD5JXT4</accession>
<evidence type="ECO:0000256" key="2">
    <source>
        <dbReference type="SAM" id="Phobius"/>
    </source>
</evidence>
<keyword evidence="4" id="KW-1185">Reference proteome</keyword>
<evidence type="ECO:0000313" key="3">
    <source>
        <dbReference type="EMBL" id="KAI9245837.1"/>
    </source>
</evidence>
<feature type="region of interest" description="Disordered" evidence="1">
    <location>
        <begin position="74"/>
        <end position="136"/>
    </location>
</feature>
<sequence length="154" mass="17677">MVEVDINNGMTLLALSVLIVSALVIVSLILYCCCCNRHRRNITLDVEDQQHPDDRSPLLSSSFRTQYLKRTSTFYQWNRPAPPSPSSSSLSDHHHSQGKSTSHPNISQHQQMEDNDEDNEEQNTQQQSKRDSWISRRTELLKKYARSPSFTTTS</sequence>
<dbReference type="Proteomes" id="UP001209540">
    <property type="component" value="Unassembled WGS sequence"/>
</dbReference>
<evidence type="ECO:0000256" key="1">
    <source>
        <dbReference type="SAM" id="MobiDB-lite"/>
    </source>
</evidence>
<keyword evidence="2" id="KW-0472">Membrane</keyword>
<keyword evidence="2" id="KW-1133">Transmembrane helix</keyword>
<protein>
    <submittedName>
        <fullName evidence="3">Uncharacterized protein</fullName>
    </submittedName>
</protein>
<reference evidence="3" key="1">
    <citation type="journal article" date="2022" name="IScience">
        <title>Evolution of zygomycete secretomes and the origins of terrestrial fungal ecologies.</title>
        <authorList>
            <person name="Chang Y."/>
            <person name="Wang Y."/>
            <person name="Mondo S."/>
            <person name="Ahrendt S."/>
            <person name="Andreopoulos W."/>
            <person name="Barry K."/>
            <person name="Beard J."/>
            <person name="Benny G.L."/>
            <person name="Blankenship S."/>
            <person name="Bonito G."/>
            <person name="Cuomo C."/>
            <person name="Desiro A."/>
            <person name="Gervers K.A."/>
            <person name="Hundley H."/>
            <person name="Kuo A."/>
            <person name="LaButti K."/>
            <person name="Lang B.F."/>
            <person name="Lipzen A."/>
            <person name="O'Donnell K."/>
            <person name="Pangilinan J."/>
            <person name="Reynolds N."/>
            <person name="Sandor L."/>
            <person name="Smith M.E."/>
            <person name="Tsang A."/>
            <person name="Grigoriev I.V."/>
            <person name="Stajich J.E."/>
            <person name="Spatafora J.W."/>
        </authorList>
    </citation>
    <scope>NUCLEOTIDE SEQUENCE</scope>
    <source>
        <strain evidence="3">RSA 2281</strain>
    </source>
</reference>
<evidence type="ECO:0000313" key="4">
    <source>
        <dbReference type="Proteomes" id="UP001209540"/>
    </source>
</evidence>
<dbReference type="AlphaFoldDB" id="A0AAD5JXT4"/>
<name>A0AAD5JXT4_9FUNG</name>
<gene>
    <name evidence="3" type="ORF">BDA99DRAFT_565721</name>
</gene>
<comment type="caution">
    <text evidence="3">The sequence shown here is derived from an EMBL/GenBank/DDBJ whole genome shotgun (WGS) entry which is preliminary data.</text>
</comment>
<keyword evidence="2" id="KW-0812">Transmembrane</keyword>
<reference evidence="3" key="2">
    <citation type="submission" date="2023-02" db="EMBL/GenBank/DDBJ databases">
        <authorList>
            <consortium name="DOE Joint Genome Institute"/>
            <person name="Mondo S.J."/>
            <person name="Chang Y."/>
            <person name="Wang Y."/>
            <person name="Ahrendt S."/>
            <person name="Andreopoulos W."/>
            <person name="Barry K."/>
            <person name="Beard J."/>
            <person name="Benny G.L."/>
            <person name="Blankenship S."/>
            <person name="Bonito G."/>
            <person name="Cuomo C."/>
            <person name="Desiro A."/>
            <person name="Gervers K.A."/>
            <person name="Hundley H."/>
            <person name="Kuo A."/>
            <person name="LaButti K."/>
            <person name="Lang B.F."/>
            <person name="Lipzen A."/>
            <person name="O'Donnell K."/>
            <person name="Pangilinan J."/>
            <person name="Reynolds N."/>
            <person name="Sandor L."/>
            <person name="Smith M.W."/>
            <person name="Tsang A."/>
            <person name="Grigoriev I.V."/>
            <person name="Stajich J.E."/>
            <person name="Spatafora J.W."/>
        </authorList>
    </citation>
    <scope>NUCLEOTIDE SEQUENCE</scope>
    <source>
        <strain evidence="3">RSA 2281</strain>
    </source>
</reference>
<feature type="transmembrane region" description="Helical" evidence="2">
    <location>
        <begin position="12"/>
        <end position="31"/>
    </location>
</feature>